<keyword evidence="2" id="KW-0645">Protease</keyword>
<protein>
    <submittedName>
        <fullName evidence="5">Tyrosine/phenylalanine carboxypeptidase domain-containing protein</fullName>
    </submittedName>
</protein>
<proteinExistence type="predicted"/>
<name>A0ABV4UAL7_9BACT</name>
<evidence type="ECO:0000256" key="4">
    <source>
        <dbReference type="ARBA" id="ARBA00023049"/>
    </source>
</evidence>
<dbReference type="EMBL" id="JBGUBD010000008">
    <property type="protein sequence ID" value="MFA9479333.1"/>
    <property type="molecule type" value="Genomic_DNA"/>
</dbReference>
<dbReference type="Proteomes" id="UP001575105">
    <property type="component" value="Unassembled WGS sequence"/>
</dbReference>
<keyword evidence="5" id="KW-0121">Carboxypeptidase</keyword>
<comment type="caution">
    <text evidence="5">The sequence shown here is derived from an EMBL/GenBank/DDBJ whole genome shotgun (WGS) entry which is preliminary data.</text>
</comment>
<keyword evidence="6" id="KW-1185">Reference proteome</keyword>
<dbReference type="RefSeq" id="WP_425346256.1">
    <property type="nucleotide sequence ID" value="NZ_JBGUBD010000008.1"/>
</dbReference>
<accession>A0ABV4UAL7</accession>
<evidence type="ECO:0000313" key="6">
    <source>
        <dbReference type="Proteomes" id="UP001575105"/>
    </source>
</evidence>
<reference evidence="5 6" key="1">
    <citation type="submission" date="2024-08" db="EMBL/GenBank/DDBJ databases">
        <title>Whole-genome sequencing of halo(alkali)philic microorganisms from hypersaline lakes.</title>
        <authorList>
            <person name="Sorokin D.Y."/>
            <person name="Merkel A.Y."/>
            <person name="Messina E."/>
            <person name="Yakimov M."/>
        </authorList>
    </citation>
    <scope>NUCLEOTIDE SEQUENCE [LARGE SCALE GENOMIC DNA]</scope>
    <source>
        <strain evidence="5 6">AB-hyl4</strain>
    </source>
</reference>
<organism evidence="5 6">
    <name type="scientific">Natronomicrosphaera hydrolytica</name>
    <dbReference type="NCBI Taxonomy" id="3242702"/>
    <lineage>
        <taxon>Bacteria</taxon>
        <taxon>Pseudomonadati</taxon>
        <taxon>Planctomycetota</taxon>
        <taxon>Phycisphaerae</taxon>
        <taxon>Phycisphaerales</taxon>
        <taxon>Phycisphaeraceae</taxon>
        <taxon>Natronomicrosphaera</taxon>
    </lineage>
</organism>
<evidence type="ECO:0000256" key="2">
    <source>
        <dbReference type="ARBA" id="ARBA00022670"/>
    </source>
</evidence>
<dbReference type="GO" id="GO:0004180">
    <property type="term" value="F:carboxypeptidase activity"/>
    <property type="evidence" value="ECO:0007669"/>
    <property type="project" value="UniProtKB-KW"/>
</dbReference>
<evidence type="ECO:0000313" key="5">
    <source>
        <dbReference type="EMBL" id="MFA9479333.1"/>
    </source>
</evidence>
<dbReference type="Pfam" id="PF08014">
    <property type="entry name" value="MATCAP"/>
    <property type="match status" value="1"/>
</dbReference>
<keyword evidence="3" id="KW-0378">Hydrolase</keyword>
<sequence>MRDVVSTLITSHDRLLIAKHLMTSSDRLEALVHHEISVHLRTYFYGRMQPMRQFCKGFAAYELLQEGLAVLFEYLVDGINKKRRVLVARVVGTHYVPRIE</sequence>
<evidence type="ECO:0000256" key="3">
    <source>
        <dbReference type="ARBA" id="ARBA00022801"/>
    </source>
</evidence>
<evidence type="ECO:0000256" key="1">
    <source>
        <dbReference type="ARBA" id="ARBA00001947"/>
    </source>
</evidence>
<keyword evidence="4" id="KW-0482">Metalloprotease</keyword>
<gene>
    <name evidence="5" type="ORF">ACERK3_13670</name>
</gene>
<dbReference type="InterPro" id="IPR012548">
    <property type="entry name" value="MATCAP"/>
</dbReference>
<comment type="cofactor">
    <cofactor evidence="1">
        <name>Zn(2+)</name>
        <dbReference type="ChEBI" id="CHEBI:29105"/>
    </cofactor>
</comment>